<dbReference type="FunFam" id="4.10.1100.10:FF:000001">
    <property type="entry name" value="Squamosa promoter-binding-like protein 14"/>
    <property type="match status" value="1"/>
</dbReference>
<proteinExistence type="predicted"/>
<evidence type="ECO:0000256" key="11">
    <source>
        <dbReference type="SAM" id="MobiDB-lite"/>
    </source>
</evidence>
<comment type="subcellular location">
    <subcellularLocation>
        <location evidence="1">Nucleus</location>
    </subcellularLocation>
</comment>
<evidence type="ECO:0000256" key="8">
    <source>
        <dbReference type="ARBA" id="ARBA00023242"/>
    </source>
</evidence>
<dbReference type="InterPro" id="IPR036893">
    <property type="entry name" value="SBP_sf"/>
</dbReference>
<evidence type="ECO:0000313" key="14">
    <source>
        <dbReference type="Proteomes" id="UP001234989"/>
    </source>
</evidence>
<feature type="domain" description="SBP-type" evidence="12">
    <location>
        <begin position="182"/>
        <end position="259"/>
    </location>
</feature>
<evidence type="ECO:0000256" key="3">
    <source>
        <dbReference type="ARBA" id="ARBA00022771"/>
    </source>
</evidence>
<feature type="compositionally biased region" description="Polar residues" evidence="11">
    <location>
        <begin position="408"/>
        <end position="427"/>
    </location>
</feature>
<dbReference type="SUPFAM" id="SSF103612">
    <property type="entry name" value="SBT domain"/>
    <property type="match status" value="1"/>
</dbReference>
<evidence type="ECO:0000256" key="4">
    <source>
        <dbReference type="ARBA" id="ARBA00022833"/>
    </source>
</evidence>
<evidence type="ECO:0000256" key="7">
    <source>
        <dbReference type="ARBA" id="ARBA00023163"/>
    </source>
</evidence>
<reference evidence="13" key="1">
    <citation type="submission" date="2023-08" db="EMBL/GenBank/DDBJ databases">
        <title>A de novo genome assembly of Solanum verrucosum Schlechtendal, a Mexican diploid species geographically isolated from the other diploid A-genome species in potato relatives.</title>
        <authorList>
            <person name="Hosaka K."/>
        </authorList>
    </citation>
    <scope>NUCLEOTIDE SEQUENCE</scope>
    <source>
        <tissue evidence="13">Young leaves</tissue>
    </source>
</reference>
<dbReference type="Pfam" id="PF03110">
    <property type="entry name" value="SBP"/>
    <property type="match status" value="1"/>
</dbReference>
<dbReference type="PANTHER" id="PTHR31251">
    <property type="entry name" value="SQUAMOSA PROMOTER-BINDING-LIKE PROTEIN 4"/>
    <property type="match status" value="1"/>
</dbReference>
<evidence type="ECO:0000256" key="9">
    <source>
        <dbReference type="ARBA" id="ARBA00056472"/>
    </source>
</evidence>
<comment type="function">
    <text evidence="9">Probable transcriptional factor. Binds to the promoter of the SQUAMOSA gene.</text>
</comment>
<dbReference type="Gene3D" id="4.10.1100.10">
    <property type="entry name" value="Transcription factor, SBP-box domain"/>
    <property type="match status" value="1"/>
</dbReference>
<sequence length="481" mass="52400">MLLELNFNARIRGDVNCATVSANVLVRGLVVIYCSNQVFLAVLLVLNPKEIGTKIVRIWGFLEPRLYQKQPLYLYKIGVSLFRANGVPAQPPKLASWPIVSLYYDFEPIMELGSVSSSGNSSSSDSLNGLKFGKKIYFGNVGVGVQVKNGSGSSPVTRDGNMPPAPATTKRGRGGLVQGGHPPRCQVEGCQADLSDAKAYYSRHKVCGMHSKSPTVVVAGLEQRFCQQCSRFHQLTEFDQGKRSCRRRLACHNERRRKPPSGSLFSTHYGNLSSSIFENNSSRSGSFLVDFSSHQNVNDSSWPNTRASEQGWDHQSSGKFLQRPWLNNSENAASELVLQGSATRTSYPSVPSGDYFPGVSDSSGALSLLSNRSWGSRNRSPSLGVNSQVHIDGVHTIQPSGSHGAPTNHFSSPSLSFKGNEASSSSHEMPPDLGLGQMLQASDNPYCGELGMAQHGDGRQYMELDQSKGYHPSVQNVHWTL</sequence>
<dbReference type="PANTHER" id="PTHR31251:SF226">
    <property type="entry name" value="SQUAMOSA PROMOTER-BINDING-LIKE PROTEIN 6"/>
    <property type="match status" value="1"/>
</dbReference>
<dbReference type="InterPro" id="IPR004333">
    <property type="entry name" value="SBP_dom"/>
</dbReference>
<keyword evidence="2" id="KW-0479">Metal-binding</keyword>
<dbReference type="GO" id="GO:0003677">
    <property type="term" value="F:DNA binding"/>
    <property type="evidence" value="ECO:0007669"/>
    <property type="project" value="UniProtKB-KW"/>
</dbReference>
<keyword evidence="8" id="KW-0539">Nucleus</keyword>
<organism evidence="13 14">
    <name type="scientific">Solanum verrucosum</name>
    <dbReference type="NCBI Taxonomy" id="315347"/>
    <lineage>
        <taxon>Eukaryota</taxon>
        <taxon>Viridiplantae</taxon>
        <taxon>Streptophyta</taxon>
        <taxon>Embryophyta</taxon>
        <taxon>Tracheophyta</taxon>
        <taxon>Spermatophyta</taxon>
        <taxon>Magnoliopsida</taxon>
        <taxon>eudicotyledons</taxon>
        <taxon>Gunneridae</taxon>
        <taxon>Pentapetalae</taxon>
        <taxon>asterids</taxon>
        <taxon>lamiids</taxon>
        <taxon>Solanales</taxon>
        <taxon>Solanaceae</taxon>
        <taxon>Solanoideae</taxon>
        <taxon>Solaneae</taxon>
        <taxon>Solanum</taxon>
    </lineage>
</organism>
<dbReference type="GO" id="GO:0008270">
    <property type="term" value="F:zinc ion binding"/>
    <property type="evidence" value="ECO:0007669"/>
    <property type="project" value="UniProtKB-KW"/>
</dbReference>
<evidence type="ECO:0000256" key="10">
    <source>
        <dbReference type="PROSITE-ProRule" id="PRU00470"/>
    </source>
</evidence>
<dbReference type="GO" id="GO:0005634">
    <property type="term" value="C:nucleus"/>
    <property type="evidence" value="ECO:0007669"/>
    <property type="project" value="UniProtKB-SubCell"/>
</dbReference>
<evidence type="ECO:0000256" key="2">
    <source>
        <dbReference type="ARBA" id="ARBA00022723"/>
    </source>
</evidence>
<evidence type="ECO:0000259" key="12">
    <source>
        <dbReference type="PROSITE" id="PS51141"/>
    </source>
</evidence>
<dbReference type="PROSITE" id="PS51141">
    <property type="entry name" value="ZF_SBP"/>
    <property type="match status" value="1"/>
</dbReference>
<gene>
    <name evidence="13" type="ORF">MTR67_046264</name>
</gene>
<keyword evidence="4" id="KW-0862">Zinc</keyword>
<keyword evidence="5" id="KW-0805">Transcription regulation</keyword>
<keyword evidence="6" id="KW-0238">DNA-binding</keyword>
<keyword evidence="14" id="KW-1185">Reference proteome</keyword>
<feature type="region of interest" description="Disordered" evidence="11">
    <location>
        <begin position="150"/>
        <end position="178"/>
    </location>
</feature>
<dbReference type="AlphaFoldDB" id="A0AAF0ZXS6"/>
<evidence type="ECO:0000256" key="1">
    <source>
        <dbReference type="ARBA" id="ARBA00004123"/>
    </source>
</evidence>
<evidence type="ECO:0000313" key="13">
    <source>
        <dbReference type="EMBL" id="WMV52879.1"/>
    </source>
</evidence>
<name>A0AAF0ZXS6_SOLVR</name>
<feature type="region of interest" description="Disordered" evidence="11">
    <location>
        <begin position="395"/>
        <end position="441"/>
    </location>
</feature>
<accession>A0AAF0ZXS6</accession>
<dbReference type="InterPro" id="IPR044817">
    <property type="entry name" value="SBP-like"/>
</dbReference>
<evidence type="ECO:0000256" key="5">
    <source>
        <dbReference type="ARBA" id="ARBA00023015"/>
    </source>
</evidence>
<keyword evidence="3 10" id="KW-0863">Zinc-finger</keyword>
<keyword evidence="7" id="KW-0804">Transcription</keyword>
<evidence type="ECO:0000256" key="6">
    <source>
        <dbReference type="ARBA" id="ARBA00023125"/>
    </source>
</evidence>
<dbReference type="Proteomes" id="UP001234989">
    <property type="component" value="Chromosome 10"/>
</dbReference>
<dbReference type="EMBL" id="CP133621">
    <property type="protein sequence ID" value="WMV52879.1"/>
    <property type="molecule type" value="Genomic_DNA"/>
</dbReference>
<protein>
    <recommendedName>
        <fullName evidence="12">SBP-type domain-containing protein</fullName>
    </recommendedName>
</protein>